<dbReference type="PANTHER" id="PTHR21162">
    <property type="entry name" value="P53 AND DNA DAMAGE-REGULATED PROTEIN"/>
    <property type="match status" value="1"/>
</dbReference>
<sequence length="365" mass="41823">MEGKGRDKVIESRMDENMKEFQQQLVELETEAERLLLARHQLVENDKVRNGNREALTALRKRARTTKTSVPSPFESIMREIGGPESRPLVKEVCSTCGNHDSSERTWMMFSGTDVFARIPFHAAHTILETVLVFPLHFGGVPFGHGFGLSSSHFRCIIWYYSPRLFPGRTRWWSAHQWTRSPPSTHKYPHSYLHSLSPSSSRTYCHHPLPFSPPLFALQNHHHDPFNYHHQQQYKSTILPKPRASTRPATLRNTNPKIRYHRILNELATLHSGASVAVSSENYHNMGHVTDLSRWRLSGLSRESGGVRNMDLTENIRVRGSVIFSGLMEKCQSFGSMEEHRRLASSENLPDPSWRANLGIDREAL</sequence>
<comment type="caution">
    <text evidence="5">The sequence shown here is derived from an EMBL/GenBank/DDBJ whole genome shotgun (WGS) entry which is preliminary data.</text>
</comment>
<keyword evidence="4" id="KW-0175">Coiled coil</keyword>
<organism evidence="5 6">
    <name type="scientific">Ficus carica</name>
    <name type="common">Common fig</name>
    <dbReference type="NCBI Taxonomy" id="3494"/>
    <lineage>
        <taxon>Eukaryota</taxon>
        <taxon>Viridiplantae</taxon>
        <taxon>Streptophyta</taxon>
        <taxon>Embryophyta</taxon>
        <taxon>Tracheophyta</taxon>
        <taxon>Spermatophyta</taxon>
        <taxon>Magnoliopsida</taxon>
        <taxon>eudicotyledons</taxon>
        <taxon>Gunneridae</taxon>
        <taxon>Pentapetalae</taxon>
        <taxon>rosids</taxon>
        <taxon>fabids</taxon>
        <taxon>Rosales</taxon>
        <taxon>Moraceae</taxon>
        <taxon>Ficeae</taxon>
        <taxon>Ficus</taxon>
    </lineage>
</organism>
<evidence type="ECO:0000313" key="6">
    <source>
        <dbReference type="Proteomes" id="UP001187192"/>
    </source>
</evidence>
<gene>
    <name evidence="5" type="ORF">TIFTF001_025460</name>
</gene>
<evidence type="ECO:0000256" key="3">
    <source>
        <dbReference type="ARBA" id="ARBA00023186"/>
    </source>
</evidence>
<dbReference type="PANTHER" id="PTHR21162:SF0">
    <property type="entry name" value="P53 AND DNA DAMAGE-REGULATED PROTEIN 1"/>
    <property type="match status" value="1"/>
</dbReference>
<accession>A0AA88AMY6</accession>
<keyword evidence="3" id="KW-0143">Chaperone</keyword>
<keyword evidence="6" id="KW-1185">Reference proteome</keyword>
<name>A0AA88AMY6_FICCA</name>
<reference evidence="5" key="1">
    <citation type="submission" date="2023-07" db="EMBL/GenBank/DDBJ databases">
        <title>draft genome sequence of fig (Ficus carica).</title>
        <authorList>
            <person name="Takahashi T."/>
            <person name="Nishimura K."/>
        </authorList>
    </citation>
    <scope>NUCLEOTIDE SEQUENCE</scope>
</reference>
<evidence type="ECO:0000256" key="4">
    <source>
        <dbReference type="SAM" id="Coils"/>
    </source>
</evidence>
<comment type="subcellular location">
    <subcellularLocation>
        <location evidence="1">Cytoplasm</location>
    </subcellularLocation>
</comment>
<evidence type="ECO:0000313" key="5">
    <source>
        <dbReference type="EMBL" id="GMN56342.1"/>
    </source>
</evidence>
<evidence type="ECO:0000256" key="2">
    <source>
        <dbReference type="ARBA" id="ARBA00022490"/>
    </source>
</evidence>
<dbReference type="Proteomes" id="UP001187192">
    <property type="component" value="Unassembled WGS sequence"/>
</dbReference>
<evidence type="ECO:0008006" key="7">
    <source>
        <dbReference type="Google" id="ProtNLM"/>
    </source>
</evidence>
<evidence type="ECO:0000256" key="1">
    <source>
        <dbReference type="ARBA" id="ARBA00004496"/>
    </source>
</evidence>
<dbReference type="EMBL" id="BTGU01000063">
    <property type="protein sequence ID" value="GMN56342.1"/>
    <property type="molecule type" value="Genomic_DNA"/>
</dbReference>
<keyword evidence="2" id="KW-0963">Cytoplasm</keyword>
<protein>
    <recommendedName>
        <fullName evidence="7">P53 and DNA damage-regulated protein 1</fullName>
    </recommendedName>
</protein>
<proteinExistence type="predicted"/>
<dbReference type="InterPro" id="IPR030482">
    <property type="entry name" value="PDRG1"/>
</dbReference>
<feature type="coiled-coil region" evidence="4">
    <location>
        <begin position="11"/>
        <end position="45"/>
    </location>
</feature>
<dbReference type="GO" id="GO:0005737">
    <property type="term" value="C:cytoplasm"/>
    <property type="evidence" value="ECO:0007669"/>
    <property type="project" value="UniProtKB-SubCell"/>
</dbReference>
<dbReference type="AlphaFoldDB" id="A0AA88AMY6"/>